<comment type="caution">
    <text evidence="1">The sequence shown here is derived from an EMBL/GenBank/DDBJ whole genome shotgun (WGS) entry which is preliminary data.</text>
</comment>
<dbReference type="Proteomes" id="UP000094828">
    <property type="component" value="Unassembled WGS sequence"/>
</dbReference>
<gene>
    <name evidence="1" type="ORF">A6X21_13185</name>
</gene>
<dbReference type="EMBL" id="LYDR01000152">
    <property type="protein sequence ID" value="ODA28631.1"/>
    <property type="molecule type" value="Genomic_DNA"/>
</dbReference>
<evidence type="ECO:0000313" key="1">
    <source>
        <dbReference type="EMBL" id="ODA28631.1"/>
    </source>
</evidence>
<organism evidence="1 2">
    <name type="scientific">Planctopirus hydrillae</name>
    <dbReference type="NCBI Taxonomy" id="1841610"/>
    <lineage>
        <taxon>Bacteria</taxon>
        <taxon>Pseudomonadati</taxon>
        <taxon>Planctomycetota</taxon>
        <taxon>Planctomycetia</taxon>
        <taxon>Planctomycetales</taxon>
        <taxon>Planctomycetaceae</taxon>
        <taxon>Planctopirus</taxon>
    </lineage>
</organism>
<evidence type="ECO:0000313" key="2">
    <source>
        <dbReference type="Proteomes" id="UP000094828"/>
    </source>
</evidence>
<sequence length="85" mass="9839">MGMAHHFPRENFRCQLSPKTFLQQLNGQGCMADLLRFHRRMARLLQESGQFCKTTVNDLLIVTYNTQSVLGAKMSIRFFGRKCGR</sequence>
<accession>A0A1C3E5V5</accession>
<reference evidence="1 2" key="1">
    <citation type="submission" date="2016-05" db="EMBL/GenBank/DDBJ databases">
        <title>Genomic and physiological characterization of Planctopirus sp. isolated from fresh water lake.</title>
        <authorList>
            <person name="Subhash Y."/>
            <person name="Ramana C."/>
        </authorList>
    </citation>
    <scope>NUCLEOTIDE SEQUENCE [LARGE SCALE GENOMIC DNA]</scope>
    <source>
        <strain evidence="1 2">JC280</strain>
    </source>
</reference>
<dbReference type="AlphaFoldDB" id="A0A1C3E5V5"/>
<keyword evidence="2" id="KW-1185">Reference proteome</keyword>
<dbReference type="STRING" id="1841610.A6X21_13185"/>
<proteinExistence type="predicted"/>
<name>A0A1C3E5V5_9PLAN</name>
<protein>
    <submittedName>
        <fullName evidence="1">Uncharacterized protein</fullName>
    </submittedName>
</protein>